<dbReference type="AlphaFoldDB" id="A0A6V8QM31"/>
<dbReference type="FunFam" id="1.20.1250.20:FF:000013">
    <property type="entry name" value="MFS general substrate transporter"/>
    <property type="match status" value="1"/>
</dbReference>
<evidence type="ECO:0000256" key="5">
    <source>
        <dbReference type="ARBA" id="ARBA00023136"/>
    </source>
</evidence>
<feature type="transmembrane region" description="Helical" evidence="7">
    <location>
        <begin position="431"/>
        <end position="451"/>
    </location>
</feature>
<evidence type="ECO:0000256" key="4">
    <source>
        <dbReference type="ARBA" id="ARBA00022989"/>
    </source>
</evidence>
<dbReference type="EMBL" id="BLZH01000002">
    <property type="protein sequence ID" value="GFP53540.1"/>
    <property type="molecule type" value="Genomic_DNA"/>
</dbReference>
<feature type="transmembrane region" description="Helical" evidence="7">
    <location>
        <begin position="633"/>
        <end position="654"/>
    </location>
</feature>
<evidence type="ECO:0000313" key="9">
    <source>
        <dbReference type="EMBL" id="GFP53540.1"/>
    </source>
</evidence>
<keyword evidence="4 7" id="KW-1133">Transmembrane helix</keyword>
<feature type="transmembrane region" description="Helical" evidence="7">
    <location>
        <begin position="457"/>
        <end position="479"/>
    </location>
</feature>
<dbReference type="SUPFAM" id="SSF103473">
    <property type="entry name" value="MFS general substrate transporter"/>
    <property type="match status" value="1"/>
</dbReference>
<proteinExistence type="predicted"/>
<accession>A0A6V8QM31</accession>
<feature type="region of interest" description="Disordered" evidence="6">
    <location>
        <begin position="59"/>
        <end position="82"/>
    </location>
</feature>
<evidence type="ECO:0000259" key="8">
    <source>
        <dbReference type="PROSITE" id="PS50850"/>
    </source>
</evidence>
<evidence type="ECO:0000256" key="7">
    <source>
        <dbReference type="SAM" id="Phobius"/>
    </source>
</evidence>
<comment type="caution">
    <text evidence="9">The sequence shown here is derived from an EMBL/GenBank/DDBJ whole genome shotgun (WGS) entry which is preliminary data.</text>
</comment>
<feature type="domain" description="Major facilitator superfamily (MFS) profile" evidence="8">
    <location>
        <begin position="363"/>
        <end position="786"/>
    </location>
</feature>
<keyword evidence="2" id="KW-0813">Transport</keyword>
<dbReference type="OrthoDB" id="2985014at2759"/>
<feature type="compositionally biased region" description="Acidic residues" evidence="6">
    <location>
        <begin position="263"/>
        <end position="278"/>
    </location>
</feature>
<dbReference type="GO" id="GO:0016020">
    <property type="term" value="C:membrane"/>
    <property type="evidence" value="ECO:0007669"/>
    <property type="project" value="UniProtKB-SubCell"/>
</dbReference>
<gene>
    <name evidence="9" type="ORF">TASIC1_0002072500</name>
</gene>
<feature type="transmembrane region" description="Helical" evidence="7">
    <location>
        <begin position="363"/>
        <end position="382"/>
    </location>
</feature>
<feature type="transmembrane region" description="Helical" evidence="7">
    <location>
        <begin position="759"/>
        <end position="781"/>
    </location>
</feature>
<evidence type="ECO:0000256" key="6">
    <source>
        <dbReference type="SAM" id="MobiDB-lite"/>
    </source>
</evidence>
<dbReference type="FunFam" id="1.20.1250.20:FF:000018">
    <property type="entry name" value="MFS transporter permease"/>
    <property type="match status" value="1"/>
</dbReference>
<feature type="transmembrane region" description="Helical" evidence="7">
    <location>
        <begin position="729"/>
        <end position="747"/>
    </location>
</feature>
<feature type="transmembrane region" description="Helical" evidence="7">
    <location>
        <begin position="402"/>
        <end position="424"/>
    </location>
</feature>
<dbReference type="Gene3D" id="1.20.1250.20">
    <property type="entry name" value="MFS general substrate transporter like domains"/>
    <property type="match status" value="2"/>
</dbReference>
<keyword evidence="3 7" id="KW-0812">Transmembrane</keyword>
<evidence type="ECO:0000256" key="2">
    <source>
        <dbReference type="ARBA" id="ARBA00022448"/>
    </source>
</evidence>
<evidence type="ECO:0000313" key="10">
    <source>
        <dbReference type="Proteomes" id="UP000517252"/>
    </source>
</evidence>
<dbReference type="GO" id="GO:0022857">
    <property type="term" value="F:transmembrane transporter activity"/>
    <property type="evidence" value="ECO:0007669"/>
    <property type="project" value="InterPro"/>
</dbReference>
<evidence type="ECO:0000256" key="1">
    <source>
        <dbReference type="ARBA" id="ARBA00004141"/>
    </source>
</evidence>
<dbReference type="Pfam" id="PF07690">
    <property type="entry name" value="MFS_1"/>
    <property type="match status" value="1"/>
</dbReference>
<organism evidence="9 10">
    <name type="scientific">Trichoderma asperellum</name>
    <name type="common">Filamentous fungus</name>
    <dbReference type="NCBI Taxonomy" id="101201"/>
    <lineage>
        <taxon>Eukaryota</taxon>
        <taxon>Fungi</taxon>
        <taxon>Dikarya</taxon>
        <taxon>Ascomycota</taxon>
        <taxon>Pezizomycotina</taxon>
        <taxon>Sordariomycetes</taxon>
        <taxon>Hypocreomycetidae</taxon>
        <taxon>Hypocreales</taxon>
        <taxon>Hypocreaceae</taxon>
        <taxon>Trichoderma</taxon>
    </lineage>
</organism>
<feature type="transmembrane region" description="Helical" evidence="7">
    <location>
        <begin position="696"/>
        <end position="717"/>
    </location>
</feature>
<dbReference type="Proteomes" id="UP000517252">
    <property type="component" value="Unassembled WGS sequence"/>
</dbReference>
<dbReference type="InterPro" id="IPR011701">
    <property type="entry name" value="MFS"/>
</dbReference>
<reference evidence="9 10" key="1">
    <citation type="submission" date="2020-07" db="EMBL/GenBank/DDBJ databases">
        <title>Trichoderma asperellum IC-1 whole genome shotgun sequence.</title>
        <authorList>
            <person name="Kanamasa S."/>
            <person name="Takahashi H."/>
        </authorList>
    </citation>
    <scope>NUCLEOTIDE SEQUENCE [LARGE SCALE GENOMIC DNA]</scope>
    <source>
        <strain evidence="9 10">IC-1</strain>
    </source>
</reference>
<evidence type="ECO:0000256" key="3">
    <source>
        <dbReference type="ARBA" id="ARBA00022692"/>
    </source>
</evidence>
<dbReference type="InterPro" id="IPR036259">
    <property type="entry name" value="MFS_trans_sf"/>
</dbReference>
<keyword evidence="5 7" id="KW-0472">Membrane</keyword>
<dbReference type="PANTHER" id="PTHR43791">
    <property type="entry name" value="PERMEASE-RELATED"/>
    <property type="match status" value="1"/>
</dbReference>
<sequence>MPTYLCHGFRWTRRLIRIFVILEDLEDAAPDWIVGRDTSAVILERISTKFDYLPQRLPHQPAEEQSEPQSKHQQEQPPPEQTEKKILHQDDDLTVPPSRVPDCEDSVLVNQTSAVKLLEEYDPEETAISARPFAYVADHVIRIDLSANVLEEMAKYDALVKERNEGNWLERLRDELQADASIGWYVVVNGDEERGVPGYDDEDDIESEILPAFTNAWRPPSTANDALAHIAQAASIYNDFVSMAYHVHRDESPFFAQTGQELNLDDSDLYDDEDEEEDLRSQVGGSSETFEMVSTAKGREDQYAIGRGHSSERLVEGDYVDAGPSTSAAAGGSSRLSASSVESFQLYTPDEELTVRRKFDRKLVLFVALLYMLSFLDRSNIGNARIAGMDEDLQSDPPRDNWYEWALTSFYIAYIAFEWMSLLWKLIPAHIYVSVLVMTWGITASLQAVTVSYPMLITLRVLLGIGEAGFTGVPFYLSFFYKRQELAFRTAMFISAAPLATSFASTLAWVIVKVGQLSPIAPWRLLFLIEGFPSVIVSVIAWSVIPDSPQTAHYLTRREKKVARLRLRHEVPSASSSKVNKKQAGLKAREILSVLRDPIAWITPAMFFLTNMAYSSLPVFLPKILTEMGHDNLTAQALSAPPYLLAFIIVLFTAHMSDRLATRTTPIVFHALSSSLGYTILALSNTLHIPPFIRYLAVYPAAIGFFNVVTLVIAWNINNQASQSRQGGGFALMQVIGQCGPLIGTRLYPDRDAPYYTNGMRTCAAAMLGVAVLAVLLRFYLKRQNRKMDEAEKERQADGSTVEEEGLVVPGKKRRYADKFRYML</sequence>
<feature type="transmembrane region" description="Helical" evidence="7">
    <location>
        <begin position="491"/>
        <end position="511"/>
    </location>
</feature>
<dbReference type="InterPro" id="IPR020846">
    <property type="entry name" value="MFS_dom"/>
</dbReference>
<comment type="subcellular location">
    <subcellularLocation>
        <location evidence="1">Membrane</location>
        <topology evidence="1">Multi-pass membrane protein</topology>
    </subcellularLocation>
</comment>
<name>A0A6V8QM31_TRIAP</name>
<protein>
    <submittedName>
        <fullName evidence="9">MFS transporter prlL</fullName>
    </submittedName>
</protein>
<feature type="region of interest" description="Disordered" evidence="6">
    <location>
        <begin position="257"/>
        <end position="290"/>
    </location>
</feature>
<feature type="transmembrane region" description="Helical" evidence="7">
    <location>
        <begin position="666"/>
        <end position="684"/>
    </location>
</feature>
<dbReference type="PROSITE" id="PS50850">
    <property type="entry name" value="MFS"/>
    <property type="match status" value="1"/>
</dbReference>
<feature type="transmembrane region" description="Helical" evidence="7">
    <location>
        <begin position="599"/>
        <end position="621"/>
    </location>
</feature>
<dbReference type="PANTHER" id="PTHR43791:SF27">
    <property type="entry name" value="TRANSPORTER, PUTATIVE (AFU_ORTHOLOGUE AFUA_2G15730)-RELATED"/>
    <property type="match status" value="1"/>
</dbReference>
<feature type="transmembrane region" description="Helical" evidence="7">
    <location>
        <begin position="523"/>
        <end position="545"/>
    </location>
</feature>